<evidence type="ECO:0000256" key="3">
    <source>
        <dbReference type="SAM" id="MobiDB-lite"/>
    </source>
</evidence>
<dbReference type="Gene3D" id="3.40.50.300">
    <property type="entry name" value="P-loop containing nucleotide triphosphate hydrolases"/>
    <property type="match status" value="1"/>
</dbReference>
<reference evidence="4 5" key="1">
    <citation type="journal article" date="2011" name="Nature">
        <title>A high-resolution map of human evolutionary constraint using 29 mammals.</title>
        <authorList>
            <person name="Lindblad-Toh K."/>
            <person name="Garber M."/>
            <person name="Zuk O."/>
            <person name="Lin M.F."/>
            <person name="Parker B.J."/>
            <person name="Washietl S."/>
            <person name="Kheradpour P."/>
            <person name="Ernst J."/>
            <person name="Jordan G."/>
            <person name="Mauceli E."/>
            <person name="Ward L.D."/>
            <person name="Lowe C.B."/>
            <person name="Holloway A.K."/>
            <person name="Clamp M."/>
            <person name="Gnerre S."/>
            <person name="Alfoldi J."/>
            <person name="Beal K."/>
            <person name="Chang J."/>
            <person name="Clawson H."/>
            <person name="Cuff J."/>
            <person name="Di Palma F."/>
            <person name="Fitzgerald S."/>
            <person name="Flicek P."/>
            <person name="Guttman M."/>
            <person name="Hubisz M.J."/>
            <person name="Jaffe D.B."/>
            <person name="Jungreis I."/>
            <person name="Kent W.J."/>
            <person name="Kostka D."/>
            <person name="Lara M."/>
            <person name="Martins A.L."/>
            <person name="Massingham T."/>
            <person name="Moltke I."/>
            <person name="Raney B.J."/>
            <person name="Rasmussen M.D."/>
            <person name="Robinson J."/>
            <person name="Stark A."/>
            <person name="Vilella A.J."/>
            <person name="Wen J."/>
            <person name="Xie X."/>
            <person name="Zody M.C."/>
            <person name="Baldwin J."/>
            <person name="Bloom T."/>
            <person name="Chin C.W."/>
            <person name="Heiman D."/>
            <person name="Nicol R."/>
            <person name="Nusbaum C."/>
            <person name="Young S."/>
            <person name="Wilkinson J."/>
            <person name="Worley K.C."/>
            <person name="Kovar C.L."/>
            <person name="Muzny D.M."/>
            <person name="Gibbs R.A."/>
            <person name="Cree A."/>
            <person name="Dihn H.H."/>
            <person name="Fowler G."/>
            <person name="Jhangiani S."/>
            <person name="Joshi V."/>
            <person name="Lee S."/>
            <person name="Lewis L.R."/>
            <person name="Nazareth L.V."/>
            <person name="Okwuonu G."/>
            <person name="Santibanez J."/>
            <person name="Warren W.C."/>
            <person name="Mardis E.R."/>
            <person name="Weinstock G.M."/>
            <person name="Wilson R.K."/>
            <person name="Delehaunty K."/>
            <person name="Dooling D."/>
            <person name="Fronik C."/>
            <person name="Fulton L."/>
            <person name="Fulton B."/>
            <person name="Graves T."/>
            <person name="Minx P."/>
            <person name="Sodergren E."/>
            <person name="Birney E."/>
            <person name="Margulies E.H."/>
            <person name="Herrero J."/>
            <person name="Green E.D."/>
            <person name="Haussler D."/>
            <person name="Siepel A."/>
            <person name="Goldman N."/>
            <person name="Pollard K.S."/>
            <person name="Pedersen J.S."/>
            <person name="Lander E.S."/>
            <person name="Kellis M."/>
        </authorList>
    </citation>
    <scope>NUCLEOTIDE SEQUENCE [LARGE SCALE GENOMIC DNA]</scope>
    <source>
        <strain evidence="5">Thorbecke</strain>
    </source>
</reference>
<dbReference type="PANTHER" id="PTHR20873:SF0">
    <property type="entry name" value="L-SERYL-TRNA(SEC) KINASE"/>
    <property type="match status" value="1"/>
</dbReference>
<dbReference type="Bgee" id="ENSOCUG00000008745">
    <property type="expression patterns" value="Expressed in aorta and 15 other cell types or tissues"/>
</dbReference>
<reference evidence="4" key="2">
    <citation type="submission" date="2025-08" db="UniProtKB">
        <authorList>
            <consortium name="Ensembl"/>
        </authorList>
    </citation>
    <scope>IDENTIFICATION</scope>
    <source>
        <strain evidence="4">Thorbecke</strain>
    </source>
</reference>
<evidence type="ECO:0000313" key="5">
    <source>
        <dbReference type="Proteomes" id="UP000001811"/>
    </source>
</evidence>
<dbReference type="GO" id="GO:0016301">
    <property type="term" value="F:kinase activity"/>
    <property type="evidence" value="ECO:0007669"/>
    <property type="project" value="TreeGrafter"/>
</dbReference>
<keyword evidence="2" id="KW-0067">ATP-binding</keyword>
<dbReference type="GO" id="GO:0000049">
    <property type="term" value="F:tRNA binding"/>
    <property type="evidence" value="ECO:0007669"/>
    <property type="project" value="TreeGrafter"/>
</dbReference>
<dbReference type="GeneTree" id="ENSGT00390000017554"/>
<reference evidence="4" key="3">
    <citation type="submission" date="2025-09" db="UniProtKB">
        <authorList>
            <consortium name="Ensembl"/>
        </authorList>
    </citation>
    <scope>IDENTIFICATION</scope>
    <source>
        <strain evidence="4">Thorbecke</strain>
    </source>
</reference>
<feature type="region of interest" description="Disordered" evidence="3">
    <location>
        <begin position="13"/>
        <end position="42"/>
    </location>
</feature>
<dbReference type="GO" id="GO:0005524">
    <property type="term" value="F:ATP binding"/>
    <property type="evidence" value="ECO:0007669"/>
    <property type="project" value="UniProtKB-KW"/>
</dbReference>
<dbReference type="Pfam" id="PF08433">
    <property type="entry name" value="KTI12"/>
    <property type="match status" value="1"/>
</dbReference>
<proteinExistence type="predicted"/>
<dbReference type="PaxDb" id="9986-ENSOCUP00000007551"/>
<dbReference type="Proteomes" id="UP000001811">
    <property type="component" value="Unplaced"/>
</dbReference>
<dbReference type="InterPro" id="IPR052648">
    <property type="entry name" value="Ser-tRNA(Sec)_kinase"/>
</dbReference>
<dbReference type="AlphaFoldDB" id="A0A5F9CTN9"/>
<dbReference type="InParanoid" id="A0A5F9CTN9"/>
<keyword evidence="1" id="KW-0547">Nucleotide-binding</keyword>
<evidence type="ECO:0000256" key="2">
    <source>
        <dbReference type="ARBA" id="ARBA00022840"/>
    </source>
</evidence>
<dbReference type="PANTHER" id="PTHR20873">
    <property type="entry name" value="L-SERYL-TRNA(SEC) KINASE"/>
    <property type="match status" value="1"/>
</dbReference>
<dbReference type="InterPro" id="IPR027417">
    <property type="entry name" value="P-loop_NTPase"/>
</dbReference>
<dbReference type="InterPro" id="IPR013641">
    <property type="entry name" value="KTI12/PSTK"/>
</dbReference>
<protein>
    <submittedName>
        <fullName evidence="4">Uncharacterized protein</fullName>
    </submittedName>
</protein>
<dbReference type="STRING" id="9986.ENSOCUP00000037104"/>
<keyword evidence="5" id="KW-1185">Reference proteome</keyword>
<name>A0A5F9CTN9_RABIT</name>
<evidence type="ECO:0000313" key="4">
    <source>
        <dbReference type="Ensembl" id="ENSOCUP00000037104.1"/>
    </source>
</evidence>
<sequence>FVVFTCAGDSRFSPARGDSRFSPARGDSRFSPARGDSRFSPARGDSGFHLRAVTRGFHLLAGDSGFHLFADSLGFCQLFLDCPLETCLRRNGRRPQALPSETIRLMDTRLERPDAGTHAWERRSLTVEGPACSAEASLEVTDLLLTALENPVKYVEENMEQKEADRIICSANVLHRADQTLRRIVSLTMKEAKGTWSSCLPES</sequence>
<dbReference type="Ensembl" id="ENSOCUT00000041275.1">
    <property type="protein sequence ID" value="ENSOCUP00000037104.1"/>
    <property type="gene ID" value="ENSOCUG00000008745.3"/>
</dbReference>
<evidence type="ECO:0000256" key="1">
    <source>
        <dbReference type="ARBA" id="ARBA00022741"/>
    </source>
</evidence>
<accession>A0A5F9CTN9</accession>
<organism evidence="4 5">
    <name type="scientific">Oryctolagus cuniculus</name>
    <name type="common">Rabbit</name>
    <dbReference type="NCBI Taxonomy" id="9986"/>
    <lineage>
        <taxon>Eukaryota</taxon>
        <taxon>Metazoa</taxon>
        <taxon>Chordata</taxon>
        <taxon>Craniata</taxon>
        <taxon>Vertebrata</taxon>
        <taxon>Euteleostomi</taxon>
        <taxon>Mammalia</taxon>
        <taxon>Eutheria</taxon>
        <taxon>Euarchontoglires</taxon>
        <taxon>Glires</taxon>
        <taxon>Lagomorpha</taxon>
        <taxon>Leporidae</taxon>
        <taxon>Oryctolagus</taxon>
    </lineage>
</organism>